<keyword evidence="2" id="KW-0812">Transmembrane</keyword>
<organism evidence="4 5">
    <name type="scientific">Saccoglossus kowalevskii</name>
    <name type="common">Acorn worm</name>
    <dbReference type="NCBI Taxonomy" id="10224"/>
    <lineage>
        <taxon>Eukaryota</taxon>
        <taxon>Metazoa</taxon>
        <taxon>Hemichordata</taxon>
        <taxon>Enteropneusta</taxon>
        <taxon>Harrimaniidae</taxon>
        <taxon>Saccoglossus</taxon>
    </lineage>
</organism>
<name>A0ABM0MYZ0_SACKO</name>
<keyword evidence="4" id="KW-1185">Reference proteome</keyword>
<dbReference type="InterPro" id="IPR050327">
    <property type="entry name" value="Proton-linked_MCT"/>
</dbReference>
<dbReference type="InterPro" id="IPR011701">
    <property type="entry name" value="MFS"/>
</dbReference>
<feature type="domain" description="Major facilitator superfamily (MFS) profile" evidence="3">
    <location>
        <begin position="1"/>
        <end position="156"/>
    </location>
</feature>
<feature type="transmembrane region" description="Helical" evidence="2">
    <location>
        <begin position="41"/>
        <end position="61"/>
    </location>
</feature>
<keyword evidence="2" id="KW-0472">Membrane</keyword>
<protein>
    <submittedName>
        <fullName evidence="5">Monocarboxylate transporter 2-like</fullName>
    </submittedName>
</protein>
<feature type="transmembrane region" description="Helical" evidence="2">
    <location>
        <begin position="67"/>
        <end position="85"/>
    </location>
</feature>
<dbReference type="InterPro" id="IPR020846">
    <property type="entry name" value="MFS_dom"/>
</dbReference>
<evidence type="ECO:0000313" key="4">
    <source>
        <dbReference type="Proteomes" id="UP000694865"/>
    </source>
</evidence>
<dbReference type="SUPFAM" id="SSF103473">
    <property type="entry name" value="MFS general substrate transporter"/>
    <property type="match status" value="1"/>
</dbReference>
<evidence type="ECO:0000313" key="5">
    <source>
        <dbReference type="RefSeq" id="XP_006825231.1"/>
    </source>
</evidence>
<dbReference type="Pfam" id="PF07690">
    <property type="entry name" value="MFS_1"/>
    <property type="match status" value="1"/>
</dbReference>
<keyword evidence="2" id="KW-1133">Transmembrane helix</keyword>
<dbReference type="Proteomes" id="UP000694865">
    <property type="component" value="Unplaced"/>
</dbReference>
<gene>
    <name evidence="5" type="primary">LOC102800580</name>
</gene>
<feature type="transmembrane region" description="Helical" evidence="2">
    <location>
        <begin position="97"/>
        <end position="120"/>
    </location>
</feature>
<feature type="transmembrane region" description="Helical" evidence="2">
    <location>
        <begin position="132"/>
        <end position="154"/>
    </location>
</feature>
<proteinExistence type="predicted"/>
<dbReference type="GeneID" id="102800580"/>
<dbReference type="Gene3D" id="1.20.1250.20">
    <property type="entry name" value="MFS general substrate transporter like domains"/>
    <property type="match status" value="1"/>
</dbReference>
<sequence>MTTIGIPESRGALVLTAMGITDLIGRTGSALFGDRLPFHVVYIYPLSTAVMALGIFSLLFISSFVGMVIFASGFGLVMGIVNSMLFKACMDIFGMELLAEAWTVTLVAAGFGIMVGPSIAGTTYDLTRSFTLAFYIGGGLCALGAVLLIIIPFVQKRKHWNPKSLAVTTSSTDVSMLTDDSGEMYLIEAHVTTI</sequence>
<evidence type="ECO:0000256" key="1">
    <source>
        <dbReference type="ARBA" id="ARBA00004141"/>
    </source>
</evidence>
<dbReference type="RefSeq" id="XP_006825231.1">
    <property type="nucleotide sequence ID" value="XM_006825168.1"/>
</dbReference>
<dbReference type="PANTHER" id="PTHR11360:SF172">
    <property type="entry name" value="MAJOR FACILITATOR SUPERFAMILY (MFS) PROFILE DOMAIN-CONTAINING PROTEIN"/>
    <property type="match status" value="1"/>
</dbReference>
<evidence type="ECO:0000259" key="3">
    <source>
        <dbReference type="PROSITE" id="PS50850"/>
    </source>
</evidence>
<evidence type="ECO:0000256" key="2">
    <source>
        <dbReference type="SAM" id="Phobius"/>
    </source>
</evidence>
<accession>A0ABM0MYZ0</accession>
<comment type="subcellular location">
    <subcellularLocation>
        <location evidence="1">Membrane</location>
        <topology evidence="1">Multi-pass membrane protein</topology>
    </subcellularLocation>
</comment>
<reference evidence="5" key="1">
    <citation type="submission" date="2025-08" db="UniProtKB">
        <authorList>
            <consortium name="RefSeq"/>
        </authorList>
    </citation>
    <scope>IDENTIFICATION</scope>
    <source>
        <tissue evidence="5">Testes</tissue>
    </source>
</reference>
<dbReference type="InterPro" id="IPR036259">
    <property type="entry name" value="MFS_trans_sf"/>
</dbReference>
<dbReference type="PROSITE" id="PS50850">
    <property type="entry name" value="MFS"/>
    <property type="match status" value="1"/>
</dbReference>
<dbReference type="PANTHER" id="PTHR11360">
    <property type="entry name" value="MONOCARBOXYLATE TRANSPORTER"/>
    <property type="match status" value="1"/>
</dbReference>